<organism evidence="6 7">
    <name type="scientific">Lactococcus phage WP-2</name>
    <dbReference type="NCBI Taxonomy" id="1486423"/>
    <lineage>
        <taxon>Viruses</taxon>
        <taxon>Duplodnaviria</taxon>
        <taxon>Heunggongvirae</taxon>
        <taxon>Uroviricota</taxon>
        <taxon>Caudoviricetes</taxon>
        <taxon>Rountreeviridae</taxon>
        <taxon>Negarvirus</taxon>
        <taxon>Negarvirus WP2</taxon>
    </lineage>
</organism>
<evidence type="ECO:0000313" key="6">
    <source>
        <dbReference type="EMBL" id="AHZ10891.1"/>
    </source>
</evidence>
<evidence type="ECO:0000256" key="3">
    <source>
        <dbReference type="ARBA" id="ARBA00022989"/>
    </source>
</evidence>
<dbReference type="InterPro" id="IPR006480">
    <property type="entry name" value="Phage_holin_4_1"/>
</dbReference>
<keyword evidence="7" id="KW-1185">Reference proteome</keyword>
<feature type="transmembrane region" description="Helical" evidence="5">
    <location>
        <begin position="20"/>
        <end position="42"/>
    </location>
</feature>
<accession>A0A024B3T7</accession>
<keyword evidence="4 5" id="KW-0472">Membrane</keyword>
<dbReference type="GO" id="GO:0033644">
    <property type="term" value="C:host cell membrane"/>
    <property type="evidence" value="ECO:0007669"/>
    <property type="project" value="UniProtKB-SubCell"/>
</dbReference>
<comment type="subcellular location">
    <subcellularLocation>
        <location evidence="1">Host membrane</location>
        <topology evidence="1">Multi-pass membrane protein</topology>
    </subcellularLocation>
</comment>
<sequence length="128" mass="14052">MILLHLYNDFYSLPLKPEHSVLYIYILEVVVDLVLGNLLAYAKGTHSSKVGIKGGALHGGILLMVMLLSPLIDCIGMFTVFSQGILLVTFVPSYATSILANLKIAGFPVNDKVVKAITAEIERKEEKY</sequence>
<dbReference type="EMBL" id="KJ528544">
    <property type="protein sequence ID" value="AHZ10891.1"/>
    <property type="molecule type" value="Genomic_DNA"/>
</dbReference>
<feature type="transmembrane region" description="Helical" evidence="5">
    <location>
        <begin position="78"/>
        <end position="102"/>
    </location>
</feature>
<evidence type="ECO:0000256" key="1">
    <source>
        <dbReference type="ARBA" id="ARBA00004301"/>
    </source>
</evidence>
<evidence type="ECO:0000256" key="2">
    <source>
        <dbReference type="ARBA" id="ARBA00022692"/>
    </source>
</evidence>
<dbReference type="Pfam" id="PF05105">
    <property type="entry name" value="Phage_holin_4_1"/>
    <property type="match status" value="1"/>
</dbReference>
<dbReference type="Proteomes" id="UP000026904">
    <property type="component" value="Segment"/>
</dbReference>
<dbReference type="GeneID" id="19488302"/>
<reference evidence="6 7" key="1">
    <citation type="journal article" date="2014" name="Gene">
        <title>Comparative genomic analysis of Lactococcus garvieae phage WP-2, a new member of Picovirinae subfamily of Podoviridae.</title>
        <authorList>
            <person name="Ghasemi S.M."/>
            <person name="Bouzari M."/>
            <person name="Yoon B.H."/>
            <person name="Chang H.I."/>
        </authorList>
    </citation>
    <scope>NUCLEOTIDE SEQUENCE [LARGE SCALE GENOMIC DNA]</scope>
    <source>
        <strain evidence="6">WP-2</strain>
    </source>
</reference>
<evidence type="ECO:0000256" key="4">
    <source>
        <dbReference type="ARBA" id="ARBA00023136"/>
    </source>
</evidence>
<keyword evidence="2 5" id="KW-0812">Transmembrane</keyword>
<protein>
    <submittedName>
        <fullName evidence="6">Holin</fullName>
    </submittedName>
</protein>
<evidence type="ECO:0000256" key="5">
    <source>
        <dbReference type="SAM" id="Phobius"/>
    </source>
</evidence>
<name>A0A024B3T7_9CAUD</name>
<dbReference type="NCBIfam" id="TIGR01593">
    <property type="entry name" value="holin_tox_secr"/>
    <property type="match status" value="1"/>
</dbReference>
<feature type="transmembrane region" description="Helical" evidence="5">
    <location>
        <begin position="54"/>
        <end position="72"/>
    </location>
</feature>
<proteinExistence type="predicted"/>
<dbReference type="KEGG" id="vg:19488302"/>
<dbReference type="RefSeq" id="YP_009032596.1">
    <property type="nucleotide sequence ID" value="NC_024149.1"/>
</dbReference>
<gene>
    <name evidence="6" type="ORF">WP2_19</name>
</gene>
<keyword evidence="3 5" id="KW-1133">Transmembrane helix</keyword>
<evidence type="ECO:0000313" key="7">
    <source>
        <dbReference type="Proteomes" id="UP000026904"/>
    </source>
</evidence>